<name>A0A4S4ACK2_9RHOO</name>
<reference evidence="2 3" key="1">
    <citation type="submission" date="2019-04" db="EMBL/GenBank/DDBJ databases">
        <title>Azoarcus rhizosphaerae sp. nov. isolated from rhizosphere of Ficus religiosa.</title>
        <authorList>
            <person name="Lin S.-Y."/>
            <person name="Hameed A."/>
            <person name="Hsu Y.-H."/>
            <person name="Young C.-C."/>
        </authorList>
    </citation>
    <scope>NUCLEOTIDE SEQUENCE [LARGE SCALE GENOMIC DNA]</scope>
    <source>
        <strain evidence="2 3">CC-YHH848</strain>
    </source>
</reference>
<dbReference type="OrthoDB" id="79831at2"/>
<dbReference type="GO" id="GO:0003677">
    <property type="term" value="F:DNA binding"/>
    <property type="evidence" value="ECO:0007669"/>
    <property type="project" value="InterPro"/>
</dbReference>
<evidence type="ECO:0000313" key="2">
    <source>
        <dbReference type="EMBL" id="THF55900.1"/>
    </source>
</evidence>
<accession>A0A4S4ACK2</accession>
<dbReference type="AlphaFoldDB" id="A0A4S4ACK2"/>
<sequence length="258" mass="28361">MNALIPTAGDGLTMSSIDLLEMVNAARKQFGETEVRRNDFVARCKDELDGEYYETFVVKNPNGTESEAIKMTRDQCMYVLMRESKAVRRSVTNRLKALEAPAIPQTLPEALRLAAEAIERNERLALENKAQAEALAEAAPKVQALELISAGKDSLTLTQAAKVLGVKISELTTRMHAEGWIYRQNGTWVGYDYRIKSGALSYKEANYTDEKTGLACIKPYCHVTPKGLVKLAVMFGVDLPSGEFVPPSPSPSGPRPHA</sequence>
<organism evidence="2 3">
    <name type="scientific">Pseudothauera rhizosphaerae</name>
    <dbReference type="NCBI Taxonomy" id="2565932"/>
    <lineage>
        <taxon>Bacteria</taxon>
        <taxon>Pseudomonadati</taxon>
        <taxon>Pseudomonadota</taxon>
        <taxon>Betaproteobacteria</taxon>
        <taxon>Rhodocyclales</taxon>
        <taxon>Zoogloeaceae</taxon>
        <taxon>Pseudothauera</taxon>
    </lineage>
</organism>
<dbReference type="Proteomes" id="UP000307956">
    <property type="component" value="Unassembled WGS sequence"/>
</dbReference>
<comment type="caution">
    <text evidence="2">The sequence shown here is derived from an EMBL/GenBank/DDBJ whole genome shotgun (WGS) entry which is preliminary data.</text>
</comment>
<evidence type="ECO:0000259" key="1">
    <source>
        <dbReference type="Pfam" id="PF03374"/>
    </source>
</evidence>
<feature type="domain" description="Antirepressor protein C-terminal" evidence="1">
    <location>
        <begin position="134"/>
        <end position="234"/>
    </location>
</feature>
<dbReference type="Pfam" id="PF03374">
    <property type="entry name" value="ANT"/>
    <property type="match status" value="1"/>
</dbReference>
<protein>
    <recommendedName>
        <fullName evidence="1">Antirepressor protein C-terminal domain-containing protein</fullName>
    </recommendedName>
</protein>
<keyword evidence="3" id="KW-1185">Reference proteome</keyword>
<dbReference type="RefSeq" id="WP_136386816.1">
    <property type="nucleotide sequence ID" value="NZ_SSOD01000022.1"/>
</dbReference>
<evidence type="ECO:0000313" key="3">
    <source>
        <dbReference type="Proteomes" id="UP000307956"/>
    </source>
</evidence>
<gene>
    <name evidence="2" type="ORF">E6O51_20150</name>
</gene>
<dbReference type="InterPro" id="IPR005039">
    <property type="entry name" value="Ant_C"/>
</dbReference>
<dbReference type="EMBL" id="SSOD01000022">
    <property type="protein sequence ID" value="THF55900.1"/>
    <property type="molecule type" value="Genomic_DNA"/>
</dbReference>
<proteinExistence type="predicted"/>